<sequence length="123" mass="13839">MNDSICRCGSSPRCRTLRTLENIPHINRQSYTSSRWNLIIQPPGLGSLVALTIITLHSIPLLQETSIWSFTQWVPFQGDQWLNTALARICLALQRTRSSKKQKDGAAGNRTPDLSHAKGILYH</sequence>
<evidence type="ECO:0000313" key="2">
    <source>
        <dbReference type="EMBL" id="PYH48071.1"/>
    </source>
</evidence>
<proteinExistence type="predicted"/>
<gene>
    <name evidence="2" type="ORF">BP01DRAFT_175785</name>
</gene>
<organism evidence="2 3">
    <name type="scientific">Aspergillus saccharolyticus JOP 1030-1</name>
    <dbReference type="NCBI Taxonomy" id="1450539"/>
    <lineage>
        <taxon>Eukaryota</taxon>
        <taxon>Fungi</taxon>
        <taxon>Dikarya</taxon>
        <taxon>Ascomycota</taxon>
        <taxon>Pezizomycotina</taxon>
        <taxon>Eurotiomycetes</taxon>
        <taxon>Eurotiomycetidae</taxon>
        <taxon>Eurotiales</taxon>
        <taxon>Aspergillaceae</taxon>
        <taxon>Aspergillus</taxon>
        <taxon>Aspergillus subgen. Circumdati</taxon>
    </lineage>
</organism>
<name>A0A318ZKF5_9EURO</name>
<keyword evidence="3" id="KW-1185">Reference proteome</keyword>
<evidence type="ECO:0000313" key="3">
    <source>
        <dbReference type="Proteomes" id="UP000248349"/>
    </source>
</evidence>
<feature type="region of interest" description="Disordered" evidence="1">
    <location>
        <begin position="97"/>
        <end position="123"/>
    </location>
</feature>
<dbReference type="AlphaFoldDB" id="A0A318ZKF5"/>
<dbReference type="GeneID" id="37072051"/>
<evidence type="ECO:0000256" key="1">
    <source>
        <dbReference type="SAM" id="MobiDB-lite"/>
    </source>
</evidence>
<dbReference type="RefSeq" id="XP_025434053.1">
    <property type="nucleotide sequence ID" value="XM_025570823.1"/>
</dbReference>
<reference evidence="2 3" key="1">
    <citation type="submission" date="2016-12" db="EMBL/GenBank/DDBJ databases">
        <title>The genomes of Aspergillus section Nigri reveals drivers in fungal speciation.</title>
        <authorList>
            <consortium name="DOE Joint Genome Institute"/>
            <person name="Vesth T.C."/>
            <person name="Nybo J."/>
            <person name="Theobald S."/>
            <person name="Brandl J."/>
            <person name="Frisvad J.C."/>
            <person name="Nielsen K.F."/>
            <person name="Lyhne E.K."/>
            <person name="Kogle M.E."/>
            <person name="Kuo A."/>
            <person name="Riley R."/>
            <person name="Clum A."/>
            <person name="Nolan M."/>
            <person name="Lipzen A."/>
            <person name="Salamov A."/>
            <person name="Henrissat B."/>
            <person name="Wiebenga A."/>
            <person name="De Vries R.P."/>
            <person name="Grigoriev I.V."/>
            <person name="Mortensen U.H."/>
            <person name="Andersen M.R."/>
            <person name="Baker S.E."/>
        </authorList>
    </citation>
    <scope>NUCLEOTIDE SEQUENCE [LARGE SCALE GENOMIC DNA]</scope>
    <source>
        <strain evidence="2 3">JOP 1030-1</strain>
    </source>
</reference>
<protein>
    <submittedName>
        <fullName evidence="2">Uncharacterized protein</fullName>
    </submittedName>
</protein>
<dbReference type="EMBL" id="KZ821222">
    <property type="protein sequence ID" value="PYH48071.1"/>
    <property type="molecule type" value="Genomic_DNA"/>
</dbReference>
<dbReference type="Proteomes" id="UP000248349">
    <property type="component" value="Unassembled WGS sequence"/>
</dbReference>
<accession>A0A318ZKF5</accession>